<dbReference type="AlphaFoldDB" id="A0A0A9ET75"/>
<reference evidence="1" key="2">
    <citation type="journal article" date="2015" name="Data Brief">
        <title>Shoot transcriptome of the giant reed, Arundo donax.</title>
        <authorList>
            <person name="Barrero R.A."/>
            <person name="Guerrero F.D."/>
            <person name="Moolhuijzen P."/>
            <person name="Goolsby J.A."/>
            <person name="Tidwell J."/>
            <person name="Bellgard S.E."/>
            <person name="Bellgard M.I."/>
        </authorList>
    </citation>
    <scope>NUCLEOTIDE SEQUENCE</scope>
    <source>
        <tissue evidence="1">Shoot tissue taken approximately 20 cm above the soil surface</tissue>
    </source>
</reference>
<sequence>MHSFQNSAPLQRSFTAANENFIHRTTTNYDGFRWKTISNNYCKVPLCAIKIYPTIALHIQ</sequence>
<reference evidence="1" key="1">
    <citation type="submission" date="2014-09" db="EMBL/GenBank/DDBJ databases">
        <authorList>
            <person name="Magalhaes I.L.F."/>
            <person name="Oliveira U."/>
            <person name="Santos F.R."/>
            <person name="Vidigal T.H.D.A."/>
            <person name="Brescovit A.D."/>
            <person name="Santos A.J."/>
        </authorList>
    </citation>
    <scope>NUCLEOTIDE SEQUENCE</scope>
    <source>
        <tissue evidence="1">Shoot tissue taken approximately 20 cm above the soil surface</tissue>
    </source>
</reference>
<name>A0A0A9ET75_ARUDO</name>
<proteinExistence type="predicted"/>
<organism evidence="1">
    <name type="scientific">Arundo donax</name>
    <name type="common">Giant reed</name>
    <name type="synonym">Donax arundinaceus</name>
    <dbReference type="NCBI Taxonomy" id="35708"/>
    <lineage>
        <taxon>Eukaryota</taxon>
        <taxon>Viridiplantae</taxon>
        <taxon>Streptophyta</taxon>
        <taxon>Embryophyta</taxon>
        <taxon>Tracheophyta</taxon>
        <taxon>Spermatophyta</taxon>
        <taxon>Magnoliopsida</taxon>
        <taxon>Liliopsida</taxon>
        <taxon>Poales</taxon>
        <taxon>Poaceae</taxon>
        <taxon>PACMAD clade</taxon>
        <taxon>Arundinoideae</taxon>
        <taxon>Arundineae</taxon>
        <taxon>Arundo</taxon>
    </lineage>
</organism>
<dbReference type="EMBL" id="GBRH01195707">
    <property type="protein sequence ID" value="JAE02189.1"/>
    <property type="molecule type" value="Transcribed_RNA"/>
</dbReference>
<protein>
    <submittedName>
        <fullName evidence="1">Uncharacterized protein</fullName>
    </submittedName>
</protein>
<accession>A0A0A9ET75</accession>
<evidence type="ECO:0000313" key="1">
    <source>
        <dbReference type="EMBL" id="JAE02189.1"/>
    </source>
</evidence>